<evidence type="ECO:0000256" key="5">
    <source>
        <dbReference type="ARBA" id="ARBA00023139"/>
    </source>
</evidence>
<keyword evidence="4" id="KW-0732">Signal</keyword>
<dbReference type="InterPro" id="IPR015168">
    <property type="entry name" value="SsuA/THI5"/>
</dbReference>
<evidence type="ECO:0000313" key="10">
    <source>
        <dbReference type="EMBL" id="RDU36595.1"/>
    </source>
</evidence>
<dbReference type="PANTHER" id="PTHR30024:SF42">
    <property type="entry name" value="ALIPHATIC SULFONATES-BINDING PROTEIN-RELATED"/>
    <property type="match status" value="1"/>
</dbReference>
<dbReference type="GO" id="GO:0042597">
    <property type="term" value="C:periplasmic space"/>
    <property type="evidence" value="ECO:0007669"/>
    <property type="project" value="UniProtKB-SubCell"/>
</dbReference>
<keyword evidence="11" id="KW-1185">Reference proteome</keyword>
<evidence type="ECO:0000259" key="9">
    <source>
        <dbReference type="SMART" id="SM00062"/>
    </source>
</evidence>
<dbReference type="CDD" id="cd13557">
    <property type="entry name" value="PBP2_SsuA"/>
    <property type="match status" value="1"/>
</dbReference>
<keyword evidence="6" id="KW-0449">Lipoprotein</keyword>
<dbReference type="SMART" id="SM00062">
    <property type="entry name" value="PBPb"/>
    <property type="match status" value="1"/>
</dbReference>
<gene>
    <name evidence="10" type="ORF">DRW41_13470</name>
</gene>
<evidence type="ECO:0000256" key="7">
    <source>
        <dbReference type="ARBA" id="ARBA00055538"/>
    </source>
</evidence>
<name>A0A3D8GQ21_9BACI</name>
<dbReference type="Gene3D" id="3.40.190.10">
    <property type="entry name" value="Periplasmic binding protein-like II"/>
    <property type="match status" value="2"/>
</dbReference>
<evidence type="ECO:0000256" key="2">
    <source>
        <dbReference type="ARBA" id="ARBA00010742"/>
    </source>
</evidence>
<dbReference type="GO" id="GO:0042626">
    <property type="term" value="F:ATPase-coupled transmembrane transporter activity"/>
    <property type="evidence" value="ECO:0007669"/>
    <property type="project" value="InterPro"/>
</dbReference>
<sequence>MNFYRSKRFTYWFLALIAMFTLLSGCAETKKSEEMAGSKEKEIKTIRIGYQKNGPLIILKSLGTLEKTLGEKGISVEWKEFQAGPALVEALNAGTIDFGRTGDSPPIFAQAAGAPFVYVAAGKPKFNGSAILVKKDSPIKSVKDLKGKTVGFAKGSSSHYLIIKGLEKAGLAYGDIVPAFLAPGDGRVAFEQGQIDAWVVWDPFTSAAEIGSGARMLVNGEGLTTDRDFFLASTTFSMEHPQIIKLILDEVQHSLEWANSHHEELVGMLAPILKIDEQSLEVAVKRRVYGVDEIDGQIIQEQQEIADTFYTLGIIPKKIDVRDAMKK</sequence>
<dbReference type="EMBL" id="QNQT01000005">
    <property type="protein sequence ID" value="RDU36595.1"/>
    <property type="molecule type" value="Genomic_DNA"/>
</dbReference>
<dbReference type="InterPro" id="IPR010067">
    <property type="entry name" value="ABC_SsuA_sub-bd"/>
</dbReference>
<proteinExistence type="inferred from homology"/>
<dbReference type="RefSeq" id="WP_115452588.1">
    <property type="nucleotide sequence ID" value="NZ_QNQT01000005.1"/>
</dbReference>
<dbReference type="Proteomes" id="UP000257144">
    <property type="component" value="Unassembled WGS sequence"/>
</dbReference>
<evidence type="ECO:0000256" key="1">
    <source>
        <dbReference type="ARBA" id="ARBA00004418"/>
    </source>
</evidence>
<dbReference type="FunFam" id="3.40.190.10:FF:000050">
    <property type="entry name" value="Sulfonate ABC transporter substrate-binding protein"/>
    <property type="match status" value="1"/>
</dbReference>
<dbReference type="Pfam" id="PF09084">
    <property type="entry name" value="NMT1"/>
    <property type="match status" value="1"/>
</dbReference>
<comment type="subcellular location">
    <subcellularLocation>
        <location evidence="1">Periplasm</location>
    </subcellularLocation>
</comment>
<protein>
    <recommendedName>
        <fullName evidence="8">Putative aliphatic sulfonates-binding protein</fullName>
    </recommendedName>
</protein>
<evidence type="ECO:0000313" key="11">
    <source>
        <dbReference type="Proteomes" id="UP000257144"/>
    </source>
</evidence>
<dbReference type="NCBIfam" id="TIGR01728">
    <property type="entry name" value="SsuA_fam"/>
    <property type="match status" value="1"/>
</dbReference>
<accession>A0A3D8GQ21</accession>
<evidence type="ECO:0000256" key="6">
    <source>
        <dbReference type="ARBA" id="ARBA00023288"/>
    </source>
</evidence>
<dbReference type="InterPro" id="IPR001638">
    <property type="entry name" value="Solute-binding_3/MltF_N"/>
</dbReference>
<organism evidence="10 11">
    <name type="scientific">Neobacillus piezotolerans</name>
    <dbReference type="NCBI Taxonomy" id="2259171"/>
    <lineage>
        <taxon>Bacteria</taxon>
        <taxon>Bacillati</taxon>
        <taxon>Bacillota</taxon>
        <taxon>Bacilli</taxon>
        <taxon>Bacillales</taxon>
        <taxon>Bacillaceae</taxon>
        <taxon>Neobacillus</taxon>
    </lineage>
</organism>
<keyword evidence="5" id="KW-0564">Palmitate</keyword>
<evidence type="ECO:0000256" key="8">
    <source>
        <dbReference type="ARBA" id="ARBA00070228"/>
    </source>
</evidence>
<dbReference type="PANTHER" id="PTHR30024">
    <property type="entry name" value="ALIPHATIC SULFONATES-BINDING PROTEIN-RELATED"/>
    <property type="match status" value="1"/>
</dbReference>
<evidence type="ECO:0000256" key="4">
    <source>
        <dbReference type="ARBA" id="ARBA00022729"/>
    </source>
</evidence>
<feature type="domain" description="Solute-binding protein family 3/N-terminal" evidence="9">
    <location>
        <begin position="45"/>
        <end position="261"/>
    </location>
</feature>
<dbReference type="GO" id="GO:0016020">
    <property type="term" value="C:membrane"/>
    <property type="evidence" value="ECO:0007669"/>
    <property type="project" value="InterPro"/>
</dbReference>
<evidence type="ECO:0000256" key="3">
    <source>
        <dbReference type="ARBA" id="ARBA00022448"/>
    </source>
</evidence>
<keyword evidence="3" id="KW-0813">Transport</keyword>
<dbReference type="PROSITE" id="PS51257">
    <property type="entry name" value="PROKAR_LIPOPROTEIN"/>
    <property type="match status" value="1"/>
</dbReference>
<comment type="similarity">
    <text evidence="2">Belongs to the bacterial solute-binding protein SsuA/TauA family.</text>
</comment>
<comment type="caution">
    <text evidence="10">The sequence shown here is derived from an EMBL/GenBank/DDBJ whole genome shotgun (WGS) entry which is preliminary data.</text>
</comment>
<reference evidence="10 11" key="1">
    <citation type="submission" date="2018-07" db="EMBL/GenBank/DDBJ databases">
        <title>Bacillus sp. YLB-04 draft genome sequence.</title>
        <authorList>
            <person name="Yu L."/>
            <person name="Tang X."/>
        </authorList>
    </citation>
    <scope>NUCLEOTIDE SEQUENCE [LARGE SCALE GENOMIC DNA]</scope>
    <source>
        <strain evidence="10 11">YLB-04</strain>
    </source>
</reference>
<comment type="function">
    <text evidence="7">Part of a binding-protein-dependent transport system for aliphatic sulfonates. Putative binding protein.</text>
</comment>
<dbReference type="OrthoDB" id="286202at2"/>
<dbReference type="SUPFAM" id="SSF53850">
    <property type="entry name" value="Periplasmic binding protein-like II"/>
    <property type="match status" value="1"/>
</dbReference>
<dbReference type="AlphaFoldDB" id="A0A3D8GQ21"/>